<feature type="transmembrane region" description="Helical" evidence="5">
    <location>
        <begin position="290"/>
        <end position="309"/>
    </location>
</feature>
<keyword evidence="8" id="KW-1185">Reference proteome</keyword>
<dbReference type="EMBL" id="PGTO01000013">
    <property type="protein sequence ID" value="RAU21037.1"/>
    <property type="molecule type" value="Genomic_DNA"/>
</dbReference>
<dbReference type="GO" id="GO:0046943">
    <property type="term" value="F:carboxylic acid transmembrane transporter activity"/>
    <property type="evidence" value="ECO:0007669"/>
    <property type="project" value="TreeGrafter"/>
</dbReference>
<dbReference type="Proteomes" id="UP000251075">
    <property type="component" value="Unassembled WGS sequence"/>
</dbReference>
<feature type="transmembrane region" description="Helical" evidence="5">
    <location>
        <begin position="315"/>
        <end position="339"/>
    </location>
</feature>
<dbReference type="Gene3D" id="1.20.1250.20">
    <property type="entry name" value="MFS general substrate transporter like domains"/>
    <property type="match status" value="2"/>
</dbReference>
<keyword evidence="4 5" id="KW-0472">Membrane</keyword>
<dbReference type="PROSITE" id="PS00217">
    <property type="entry name" value="SUGAR_TRANSPORT_2"/>
    <property type="match status" value="1"/>
</dbReference>
<feature type="transmembrane region" description="Helical" evidence="5">
    <location>
        <begin position="79"/>
        <end position="98"/>
    </location>
</feature>
<dbReference type="InterPro" id="IPR020846">
    <property type="entry name" value="MFS_dom"/>
</dbReference>
<protein>
    <submittedName>
        <fullName evidence="7">MFS transporter</fullName>
    </submittedName>
</protein>
<name>A0A364NVU5_9PROT</name>
<dbReference type="PANTHER" id="PTHR23508">
    <property type="entry name" value="CARBOXYLIC ACID TRANSPORTER PROTEIN HOMOLOG"/>
    <property type="match status" value="1"/>
</dbReference>
<sequence length="427" mass="45805">MYRWFKSIGAPERKTFWACFGGWTLDAMDAQMFSLVIPTLLASWHISKADAGVLTGATLVASAIGGWLAGWASDRYGRVLVLQGTVIWFSVFTLLIAFTNDFQQLMAARVLQGFGFGGEWAAGAVLMSEAIRSEHRGKALGAVQSGWAVGWGIAVLLYTLLFHLMPETDAWRALFMIGILPALLTIFIRREVKEPEVYAATKKTGSGMVGFLGIFRPDLLRTTLFGGLLGLGSHGGYYALMTFLPTYLKTERHLSVLSTGSYLAVVIIGSFLGYITSGVVSDTIGRRRNFLLFAICCLISLSLYLFVPISDTQMLVLGFPLGFFASGIPAGMGSYFAELFPTSVRGAGQGFCYNFGRILSSVFPILVGWLSATSTLATAIGVFAALAYTIVVFAVLMLPETLGTQLIPGSEKAAVGGDSAASAAREA</sequence>
<evidence type="ECO:0000256" key="4">
    <source>
        <dbReference type="ARBA" id="ARBA00023136"/>
    </source>
</evidence>
<dbReference type="RefSeq" id="WP_112146090.1">
    <property type="nucleotide sequence ID" value="NZ_PGTO01000013.1"/>
</dbReference>
<dbReference type="InterPro" id="IPR005829">
    <property type="entry name" value="Sugar_transporter_CS"/>
</dbReference>
<dbReference type="OrthoDB" id="5368493at2"/>
<comment type="subcellular location">
    <subcellularLocation>
        <location evidence="1">Membrane</location>
        <topology evidence="1">Multi-pass membrane protein</topology>
    </subcellularLocation>
</comment>
<dbReference type="CDD" id="cd17371">
    <property type="entry name" value="MFS_MucK"/>
    <property type="match status" value="1"/>
</dbReference>
<gene>
    <name evidence="7" type="ORF">CU669_14840</name>
</gene>
<feature type="transmembrane region" description="Helical" evidence="5">
    <location>
        <begin position="351"/>
        <end position="370"/>
    </location>
</feature>
<feature type="transmembrane region" description="Helical" evidence="5">
    <location>
        <begin position="53"/>
        <end position="72"/>
    </location>
</feature>
<evidence type="ECO:0000256" key="2">
    <source>
        <dbReference type="ARBA" id="ARBA00022692"/>
    </source>
</evidence>
<dbReference type="InterPro" id="IPR036259">
    <property type="entry name" value="MFS_trans_sf"/>
</dbReference>
<reference evidence="7 8" key="1">
    <citation type="submission" date="2017-11" db="EMBL/GenBank/DDBJ databases">
        <title>Draft genome sequence of magnetotactic bacterium Magnetospirillum kuznetsovii LBB-42.</title>
        <authorList>
            <person name="Grouzdev D.S."/>
            <person name="Rysina M.S."/>
            <person name="Baslerov R.V."/>
            <person name="Koziaeva V."/>
        </authorList>
    </citation>
    <scope>NUCLEOTIDE SEQUENCE [LARGE SCALE GENOMIC DNA]</scope>
    <source>
        <strain evidence="7 8">LBB-42</strain>
    </source>
</reference>
<dbReference type="PROSITE" id="PS50850">
    <property type="entry name" value="MFS"/>
    <property type="match status" value="1"/>
</dbReference>
<keyword evidence="3 5" id="KW-1133">Transmembrane helix</keyword>
<evidence type="ECO:0000313" key="7">
    <source>
        <dbReference type="EMBL" id="RAU21037.1"/>
    </source>
</evidence>
<feature type="transmembrane region" description="Helical" evidence="5">
    <location>
        <begin position="170"/>
        <end position="188"/>
    </location>
</feature>
<dbReference type="InterPro" id="IPR011701">
    <property type="entry name" value="MFS"/>
</dbReference>
<evidence type="ECO:0000256" key="1">
    <source>
        <dbReference type="ARBA" id="ARBA00004141"/>
    </source>
</evidence>
<dbReference type="GO" id="GO:0005886">
    <property type="term" value="C:plasma membrane"/>
    <property type="evidence" value="ECO:0007669"/>
    <property type="project" value="TreeGrafter"/>
</dbReference>
<accession>A0A364NVU5</accession>
<evidence type="ECO:0000313" key="8">
    <source>
        <dbReference type="Proteomes" id="UP000251075"/>
    </source>
</evidence>
<feature type="domain" description="Major facilitator superfamily (MFS) profile" evidence="6">
    <location>
        <begin position="15"/>
        <end position="402"/>
    </location>
</feature>
<feature type="transmembrane region" description="Helical" evidence="5">
    <location>
        <begin position="219"/>
        <end position="240"/>
    </location>
</feature>
<feature type="transmembrane region" description="Helical" evidence="5">
    <location>
        <begin position="110"/>
        <end position="127"/>
    </location>
</feature>
<feature type="transmembrane region" description="Helical" evidence="5">
    <location>
        <begin position="376"/>
        <end position="398"/>
    </location>
</feature>
<dbReference type="AlphaFoldDB" id="A0A364NVU5"/>
<evidence type="ECO:0000259" key="6">
    <source>
        <dbReference type="PROSITE" id="PS50850"/>
    </source>
</evidence>
<dbReference type="Pfam" id="PF07690">
    <property type="entry name" value="MFS_1"/>
    <property type="match status" value="1"/>
</dbReference>
<dbReference type="PANTHER" id="PTHR23508:SF10">
    <property type="entry name" value="CARBOXYLIC ACID TRANSPORTER PROTEIN HOMOLOG"/>
    <property type="match status" value="1"/>
</dbReference>
<comment type="caution">
    <text evidence="7">The sequence shown here is derived from an EMBL/GenBank/DDBJ whole genome shotgun (WGS) entry which is preliminary data.</text>
</comment>
<dbReference type="FunFam" id="1.20.1250.20:FF:000253">
    <property type="entry name" value="Transporter, major facilitator family"/>
    <property type="match status" value="1"/>
</dbReference>
<keyword evidence="2 5" id="KW-0812">Transmembrane</keyword>
<evidence type="ECO:0000256" key="3">
    <source>
        <dbReference type="ARBA" id="ARBA00022989"/>
    </source>
</evidence>
<feature type="transmembrane region" description="Helical" evidence="5">
    <location>
        <begin position="139"/>
        <end position="164"/>
    </location>
</feature>
<evidence type="ECO:0000256" key="5">
    <source>
        <dbReference type="SAM" id="Phobius"/>
    </source>
</evidence>
<feature type="transmembrane region" description="Helical" evidence="5">
    <location>
        <begin position="260"/>
        <end position="281"/>
    </location>
</feature>
<proteinExistence type="predicted"/>
<organism evidence="7 8">
    <name type="scientific">Paramagnetospirillum kuznetsovii</name>
    <dbReference type="NCBI Taxonomy" id="2053833"/>
    <lineage>
        <taxon>Bacteria</taxon>
        <taxon>Pseudomonadati</taxon>
        <taxon>Pseudomonadota</taxon>
        <taxon>Alphaproteobacteria</taxon>
        <taxon>Rhodospirillales</taxon>
        <taxon>Magnetospirillaceae</taxon>
        <taxon>Paramagnetospirillum</taxon>
    </lineage>
</organism>
<dbReference type="SUPFAM" id="SSF103473">
    <property type="entry name" value="MFS general substrate transporter"/>
    <property type="match status" value="1"/>
</dbReference>